<keyword evidence="4" id="KW-0443">Lipid metabolism</keyword>
<dbReference type="CDD" id="cd07989">
    <property type="entry name" value="LPLAT_AGPAT-like"/>
    <property type="match status" value="1"/>
</dbReference>
<feature type="domain" description="Phospholipid/glycerol acyltransferase" evidence="7">
    <location>
        <begin position="76"/>
        <end position="195"/>
    </location>
</feature>
<evidence type="ECO:0000256" key="4">
    <source>
        <dbReference type="ARBA" id="ARBA00023098"/>
    </source>
</evidence>
<keyword evidence="6" id="KW-0472">Membrane</keyword>
<dbReference type="SMART" id="SM00563">
    <property type="entry name" value="PlsC"/>
    <property type="match status" value="1"/>
</dbReference>
<keyword evidence="6" id="KW-1133">Transmembrane helix</keyword>
<protein>
    <submittedName>
        <fullName evidence="8">1-acyl-sn-glycerol-3-phosphate acyltransferase</fullName>
    </submittedName>
</protein>
<evidence type="ECO:0000313" key="8">
    <source>
        <dbReference type="EMBL" id="KAB5491014.1"/>
    </source>
</evidence>
<dbReference type="Proteomes" id="UP000319204">
    <property type="component" value="Unassembled WGS sequence"/>
</dbReference>
<dbReference type="InterPro" id="IPR002123">
    <property type="entry name" value="Plipid/glycerol_acylTrfase"/>
</dbReference>
<reference evidence="8" key="1">
    <citation type="submission" date="2019-10" db="EMBL/GenBank/DDBJ databases">
        <title>Muricauda hadale sp. nov., a piezophilic bacterium isolated from hadopelagic water of the Mariana Trench.</title>
        <authorList>
            <person name="Wei Y."/>
        </authorList>
    </citation>
    <scope>NUCLEOTIDE SEQUENCE [LARGE SCALE GENOMIC DNA]</scope>
    <source>
        <strain evidence="8">MT-229</strain>
    </source>
</reference>
<comment type="pathway">
    <text evidence="1">Lipid metabolism.</text>
</comment>
<dbReference type="PANTHER" id="PTHR10434:SF64">
    <property type="entry name" value="1-ACYL-SN-GLYCEROL-3-PHOSPHATE ACYLTRANSFERASE-RELATED"/>
    <property type="match status" value="1"/>
</dbReference>
<keyword evidence="2" id="KW-0444">Lipid biosynthesis</keyword>
<dbReference type="RefSeq" id="WP_151889702.1">
    <property type="nucleotide sequence ID" value="NZ_VNIK02000002.1"/>
</dbReference>
<sequence length="245" mass="27904">MIKLFSYPLTVLFFLFFGLVLVIFHPIQWFCLKVFGYDAHKRSVSVLNWLIMRCTNVLGTRYKFENPHIIPTDRPLIIVTNHQSMYDIPPIIWYMRKHHPKFVSKIELGKGIPSVSFNLRHGGSALIDRKDPKQSITELQKLGKYIEAHQRSAVIFPEGTRSRTGAPKPFRTTGLKVLMKQAPSALIVPISINNSWKLLRYGKFPMGLGSHVQFQVHAPFENKGNADELIAKAEAQIVSGIHTSK</sequence>
<comment type="caution">
    <text evidence="8">The sequence shown here is derived from an EMBL/GenBank/DDBJ whole genome shotgun (WGS) entry which is preliminary data.</text>
</comment>
<dbReference type="PANTHER" id="PTHR10434">
    <property type="entry name" value="1-ACYL-SN-GLYCEROL-3-PHOSPHATE ACYLTRANSFERASE"/>
    <property type="match status" value="1"/>
</dbReference>
<evidence type="ECO:0000256" key="6">
    <source>
        <dbReference type="SAM" id="Phobius"/>
    </source>
</evidence>
<feature type="transmembrane region" description="Helical" evidence="6">
    <location>
        <begin position="12"/>
        <end position="32"/>
    </location>
</feature>
<evidence type="ECO:0000256" key="2">
    <source>
        <dbReference type="ARBA" id="ARBA00022516"/>
    </source>
</evidence>
<keyword evidence="5 8" id="KW-0012">Acyltransferase</keyword>
<proteinExistence type="predicted"/>
<dbReference type="OrthoDB" id="9803035at2"/>
<dbReference type="Pfam" id="PF01553">
    <property type="entry name" value="Acyltransferase"/>
    <property type="match status" value="1"/>
</dbReference>
<evidence type="ECO:0000256" key="5">
    <source>
        <dbReference type="ARBA" id="ARBA00023315"/>
    </source>
</evidence>
<keyword evidence="3" id="KW-0808">Transferase</keyword>
<dbReference type="SUPFAM" id="SSF69593">
    <property type="entry name" value="Glycerol-3-phosphate (1)-acyltransferase"/>
    <property type="match status" value="1"/>
</dbReference>
<dbReference type="EMBL" id="VNIK02000002">
    <property type="protein sequence ID" value="KAB5491014.1"/>
    <property type="molecule type" value="Genomic_DNA"/>
</dbReference>
<accession>A0A5N5IXD4</accession>
<evidence type="ECO:0000313" key="9">
    <source>
        <dbReference type="Proteomes" id="UP000319204"/>
    </source>
</evidence>
<evidence type="ECO:0000256" key="1">
    <source>
        <dbReference type="ARBA" id="ARBA00005189"/>
    </source>
</evidence>
<dbReference type="GO" id="GO:0003841">
    <property type="term" value="F:1-acylglycerol-3-phosphate O-acyltransferase activity"/>
    <property type="evidence" value="ECO:0007669"/>
    <property type="project" value="TreeGrafter"/>
</dbReference>
<evidence type="ECO:0000256" key="3">
    <source>
        <dbReference type="ARBA" id="ARBA00022679"/>
    </source>
</evidence>
<name>A0A5N5IXD4_9FLAO</name>
<keyword evidence="6" id="KW-0812">Transmembrane</keyword>
<dbReference type="AlphaFoldDB" id="A0A5N5IXD4"/>
<keyword evidence="9" id="KW-1185">Reference proteome</keyword>
<evidence type="ECO:0000259" key="7">
    <source>
        <dbReference type="SMART" id="SM00563"/>
    </source>
</evidence>
<gene>
    <name evidence="8" type="ORF">FOT42_006180</name>
</gene>
<organism evidence="8 9">
    <name type="scientific">Flagellimonas hadalis</name>
    <dbReference type="NCBI Taxonomy" id="2597517"/>
    <lineage>
        <taxon>Bacteria</taxon>
        <taxon>Pseudomonadati</taxon>
        <taxon>Bacteroidota</taxon>
        <taxon>Flavobacteriia</taxon>
        <taxon>Flavobacteriales</taxon>
        <taxon>Flavobacteriaceae</taxon>
        <taxon>Flagellimonas</taxon>
    </lineage>
</organism>
<dbReference type="GO" id="GO:0006654">
    <property type="term" value="P:phosphatidic acid biosynthetic process"/>
    <property type="evidence" value="ECO:0007669"/>
    <property type="project" value="TreeGrafter"/>
</dbReference>